<name>A0A9X4JCZ1_ACTEU</name>
<sequence>MSEYTNVIEAKYGETVYGTAGNDYLSGFYSDYVFTKGGGIDVIKDKGIIKSITFPDAISSQARYYLSNNILTIKPYPDSSDQIEIQDFSSYIILSLTYQDKKINTNQVSLTDSGKIIGTENNDILNGTPFMDSLVGLQGNDILRGGYGQDTYIFNKGDGQDTVFDGNILGESSVLHFQGVKATNVKFERVSNDLVISAFDNETDQVTINAYFNALDEAQSLELVFDDKAISELTPYFIDNKSITNISGSFYIYGTAVADTLHSDNEDARIFAKAGNDILLSGNGHDELYAGSGDDMVTAGAGDDFIYGEAGNDRVYAGIGNDKVYLDEGDDIANGNEDNDEIYGQIGKDVLYGDKGEDMLDGGIDDDELYGGLSHDNLFGGEGNDILNGDAADDYLSGDLGSDTYIFSGAFGYDVIADAGNIADKDILLFKDLTLGDVSFSLNGTNLLLSDNTREGNYVEIVDYVTNQGNYIEQFNFIEYQVMILVDYKNSFDYQININLI</sequence>
<dbReference type="AlphaFoldDB" id="A0A9X4JCZ1"/>
<dbReference type="RefSeq" id="WP_275217556.1">
    <property type="nucleotide sequence ID" value="NZ_JAPHVQ010000003.1"/>
</dbReference>
<reference evidence="4" key="1">
    <citation type="submission" date="2022-11" db="EMBL/GenBank/DDBJ databases">
        <authorList>
            <person name="Kamali M."/>
            <person name="Peak L."/>
            <person name="Go Y.Y."/>
            <person name="Balasuriya U.B.R."/>
            <person name="Carossino M."/>
        </authorList>
    </citation>
    <scope>NUCLEOTIDE SEQUENCE</scope>
    <source>
        <strain evidence="4">4524</strain>
    </source>
</reference>
<keyword evidence="5" id="KW-1185">Reference proteome</keyword>
<protein>
    <submittedName>
        <fullName evidence="4">Uncharacterized protein</fullName>
    </submittedName>
</protein>
<evidence type="ECO:0000256" key="1">
    <source>
        <dbReference type="ARBA" id="ARBA00004613"/>
    </source>
</evidence>
<evidence type="ECO:0000256" key="3">
    <source>
        <dbReference type="ARBA" id="ARBA00022837"/>
    </source>
</evidence>
<dbReference type="Pfam" id="PF00353">
    <property type="entry name" value="HemolysinCabind"/>
    <property type="match status" value="6"/>
</dbReference>
<gene>
    <name evidence="4" type="ORF">OQ257_04265</name>
</gene>
<dbReference type="PROSITE" id="PS00330">
    <property type="entry name" value="HEMOLYSIN_CALCIUM"/>
    <property type="match status" value="2"/>
</dbReference>
<reference evidence="4" key="2">
    <citation type="journal article" date="2023" name="Pathogens">
        <title>Pathological Features and Genomic Characterization of an Actinobacillus equuli subsp. equuli Bearing Unique Virulence-Associated Genes from an Adult Horse with Pleuropneumonia.</title>
        <authorList>
            <person name="Kamali M."/>
            <person name="Carossino M."/>
            <person name="Del Piero F."/>
            <person name="Peak L."/>
            <person name="Mitchell M.S."/>
            <person name="Willette J."/>
            <person name="Baker R."/>
            <person name="Li F."/>
            <person name="Kenez A."/>
            <person name="Balasuriya U.B.R."/>
            <person name="Go Y.Y."/>
        </authorList>
    </citation>
    <scope>NUCLEOTIDE SEQUENCE</scope>
    <source>
        <strain evidence="4">4524</strain>
    </source>
</reference>
<accession>A0A9X4JCZ1</accession>
<dbReference type="InterPro" id="IPR050557">
    <property type="entry name" value="RTX_toxin/Mannuronan_C5-epim"/>
</dbReference>
<proteinExistence type="predicted"/>
<dbReference type="PANTHER" id="PTHR38340">
    <property type="entry name" value="S-LAYER PROTEIN"/>
    <property type="match status" value="1"/>
</dbReference>
<evidence type="ECO:0000313" key="5">
    <source>
        <dbReference type="Proteomes" id="UP001142444"/>
    </source>
</evidence>
<dbReference type="Proteomes" id="UP001142444">
    <property type="component" value="Unassembled WGS sequence"/>
</dbReference>
<dbReference type="SUPFAM" id="SSF51120">
    <property type="entry name" value="beta-Roll"/>
    <property type="match status" value="2"/>
</dbReference>
<dbReference type="InterPro" id="IPR018511">
    <property type="entry name" value="Hemolysin-typ_Ca-bd_CS"/>
</dbReference>
<keyword evidence="2" id="KW-0964">Secreted</keyword>
<dbReference type="InterPro" id="IPR001343">
    <property type="entry name" value="Hemolysn_Ca-bd"/>
</dbReference>
<evidence type="ECO:0000313" key="4">
    <source>
        <dbReference type="EMBL" id="MDE8034378.1"/>
    </source>
</evidence>
<dbReference type="PRINTS" id="PR00313">
    <property type="entry name" value="CABNDNGRPT"/>
</dbReference>
<dbReference type="Gene3D" id="2.150.10.10">
    <property type="entry name" value="Serralysin-like metalloprotease, C-terminal"/>
    <property type="match status" value="4"/>
</dbReference>
<dbReference type="InterPro" id="IPR011049">
    <property type="entry name" value="Serralysin-like_metalloprot_C"/>
</dbReference>
<organism evidence="4 5">
    <name type="scientific">Actinobacillus equuli subsp. equuli</name>
    <dbReference type="NCBI Taxonomy" id="202947"/>
    <lineage>
        <taxon>Bacteria</taxon>
        <taxon>Pseudomonadati</taxon>
        <taxon>Pseudomonadota</taxon>
        <taxon>Gammaproteobacteria</taxon>
        <taxon>Pasteurellales</taxon>
        <taxon>Pasteurellaceae</taxon>
        <taxon>Actinobacillus</taxon>
    </lineage>
</organism>
<dbReference type="EMBL" id="JAPHVQ010000003">
    <property type="protein sequence ID" value="MDE8034378.1"/>
    <property type="molecule type" value="Genomic_DNA"/>
</dbReference>
<comment type="caution">
    <text evidence="4">The sequence shown here is derived from an EMBL/GenBank/DDBJ whole genome shotgun (WGS) entry which is preliminary data.</text>
</comment>
<comment type="subcellular location">
    <subcellularLocation>
        <location evidence="1">Secreted</location>
    </subcellularLocation>
</comment>
<keyword evidence="3" id="KW-0106">Calcium</keyword>
<dbReference type="PANTHER" id="PTHR38340:SF1">
    <property type="entry name" value="S-LAYER PROTEIN"/>
    <property type="match status" value="1"/>
</dbReference>
<dbReference type="GO" id="GO:0005509">
    <property type="term" value="F:calcium ion binding"/>
    <property type="evidence" value="ECO:0007669"/>
    <property type="project" value="InterPro"/>
</dbReference>
<evidence type="ECO:0000256" key="2">
    <source>
        <dbReference type="ARBA" id="ARBA00022525"/>
    </source>
</evidence>
<dbReference type="GO" id="GO:0005576">
    <property type="term" value="C:extracellular region"/>
    <property type="evidence" value="ECO:0007669"/>
    <property type="project" value="UniProtKB-SubCell"/>
</dbReference>